<dbReference type="InterPro" id="IPR006634">
    <property type="entry name" value="TLC-dom"/>
</dbReference>
<evidence type="ECO:0000259" key="16">
    <source>
        <dbReference type="PROSITE" id="PS50922"/>
    </source>
</evidence>
<keyword evidence="4" id="KW-0808">Transferase</keyword>
<evidence type="ECO:0000256" key="1">
    <source>
        <dbReference type="ARBA" id="ARBA00004477"/>
    </source>
</evidence>
<evidence type="ECO:0000256" key="4">
    <source>
        <dbReference type="ARBA" id="ARBA00022679"/>
    </source>
</evidence>
<gene>
    <name evidence="17" type="ORF">PLOB_00019425</name>
</gene>
<comment type="pathway">
    <text evidence="3">Sphingolipid metabolism.</text>
</comment>
<evidence type="ECO:0000256" key="14">
    <source>
        <dbReference type="SAM" id="Phobius"/>
    </source>
</evidence>
<dbReference type="InterPro" id="IPR001356">
    <property type="entry name" value="HD"/>
</dbReference>
<dbReference type="CDD" id="cd00086">
    <property type="entry name" value="homeodomain"/>
    <property type="match status" value="1"/>
</dbReference>
<keyword evidence="10 12" id="KW-0371">Homeobox</keyword>
<evidence type="ECO:0000256" key="7">
    <source>
        <dbReference type="ARBA" id="ARBA00022989"/>
    </source>
</evidence>
<dbReference type="Pfam" id="PF00046">
    <property type="entry name" value="Homeodomain"/>
    <property type="match status" value="1"/>
</dbReference>
<feature type="transmembrane region" description="Helical" evidence="14">
    <location>
        <begin position="263"/>
        <end position="282"/>
    </location>
</feature>
<keyword evidence="6" id="KW-0256">Endoplasmic reticulum</keyword>
<dbReference type="SMART" id="SM00724">
    <property type="entry name" value="TLC"/>
    <property type="match status" value="1"/>
</dbReference>
<dbReference type="EMBL" id="CALNXK010000227">
    <property type="protein sequence ID" value="CAH3177551.1"/>
    <property type="molecule type" value="Genomic_DNA"/>
</dbReference>
<sequence length="370" mass="43749">MAAALHTWRTWFWDADFWLPVNSSWQNVEESKNLSWGRNGELYLTFPVAIVLIILRFLFEKFIATPFARYLGVQDKPSVFVPNTFCEKVYQTISKSPNAERIEGLSKQLGWSTREVKRWFKNRRQQSKPSLMRKATESSWRFVFYLATSIYGLVILFKEPWLWDLRHCFFGHGKHSLTDEIYYYYLFETGFYVSLIISLFVDVKRKDFWQMVVHHIVTVLLLIFSYYSGFFRIGSIIVLLHDLADIFLESAKVFNYAKWEATCNIAFILFALIFNSSRLVYYPFWVLHTVYYSPSYCGPFKAWPYFMGLLLCLQVLHMYWSYKIAEMALSFFRKGTVEGDVRSDEESGPEEEKAEINKVDGVLDNKKKLQ</sequence>
<feature type="transmembrane region" description="Helical" evidence="14">
    <location>
        <begin position="208"/>
        <end position="227"/>
    </location>
</feature>
<evidence type="ECO:0000256" key="11">
    <source>
        <dbReference type="PROSITE-ProRule" id="PRU00205"/>
    </source>
</evidence>
<feature type="domain" description="Homeobox" evidence="15">
    <location>
        <begin position="87"/>
        <end position="130"/>
    </location>
</feature>
<evidence type="ECO:0000256" key="9">
    <source>
        <dbReference type="ARBA" id="ARBA00023136"/>
    </source>
</evidence>
<keyword evidence="10 12" id="KW-0539">Nucleus</keyword>
<feature type="transmembrane region" description="Helical" evidence="14">
    <location>
        <begin position="181"/>
        <end position="201"/>
    </location>
</feature>
<reference evidence="17 18" key="1">
    <citation type="submission" date="2022-05" db="EMBL/GenBank/DDBJ databases">
        <authorList>
            <consortium name="Genoscope - CEA"/>
            <person name="William W."/>
        </authorList>
    </citation>
    <scope>NUCLEOTIDE SEQUENCE [LARGE SCALE GENOMIC DNA]</scope>
</reference>
<dbReference type="PANTHER" id="PTHR12560">
    <property type="entry name" value="LONGEVITY ASSURANCE FACTOR 1 LAG1"/>
    <property type="match status" value="1"/>
</dbReference>
<dbReference type="InterPro" id="IPR009057">
    <property type="entry name" value="Homeodomain-like_sf"/>
</dbReference>
<dbReference type="InterPro" id="IPR016439">
    <property type="entry name" value="Lag1/Lac1-like"/>
</dbReference>
<keyword evidence="10 12" id="KW-0238">DNA-binding</keyword>
<keyword evidence="18" id="KW-1185">Reference proteome</keyword>
<evidence type="ECO:0000256" key="6">
    <source>
        <dbReference type="ARBA" id="ARBA00022824"/>
    </source>
</evidence>
<dbReference type="SUPFAM" id="SSF46689">
    <property type="entry name" value="Homeodomain-like"/>
    <property type="match status" value="1"/>
</dbReference>
<comment type="caution">
    <text evidence="17">The sequence shown here is derived from an EMBL/GenBank/DDBJ whole genome shotgun (WGS) entry which is preliminary data.</text>
</comment>
<evidence type="ECO:0000256" key="12">
    <source>
        <dbReference type="RuleBase" id="RU000682"/>
    </source>
</evidence>
<dbReference type="PIRSF" id="PIRSF005225">
    <property type="entry name" value="LAG1_LAC1"/>
    <property type="match status" value="1"/>
</dbReference>
<comment type="pathway">
    <text evidence="2">Lipid metabolism; sphingolipid metabolism.</text>
</comment>
<feature type="region of interest" description="Disordered" evidence="13">
    <location>
        <begin position="340"/>
        <end position="370"/>
    </location>
</feature>
<feature type="transmembrane region" description="Helical" evidence="14">
    <location>
        <begin position="142"/>
        <end position="161"/>
    </location>
</feature>
<dbReference type="SMART" id="SM00389">
    <property type="entry name" value="HOX"/>
    <property type="match status" value="1"/>
</dbReference>
<dbReference type="PROSITE" id="PS50922">
    <property type="entry name" value="TLC"/>
    <property type="match status" value="1"/>
</dbReference>
<dbReference type="Proteomes" id="UP001159405">
    <property type="component" value="Unassembled WGS sequence"/>
</dbReference>
<dbReference type="PANTHER" id="PTHR12560:SF0">
    <property type="entry name" value="LD18904P"/>
    <property type="match status" value="1"/>
</dbReference>
<keyword evidence="9 11" id="KW-0472">Membrane</keyword>
<feature type="domain" description="TLC" evidence="16">
    <location>
        <begin position="133"/>
        <end position="333"/>
    </location>
</feature>
<proteinExistence type="predicted"/>
<keyword evidence="7 14" id="KW-1133">Transmembrane helix</keyword>
<evidence type="ECO:0000313" key="17">
    <source>
        <dbReference type="EMBL" id="CAH3177551.1"/>
    </source>
</evidence>
<feature type="transmembrane region" description="Helical" evidence="14">
    <location>
        <begin position="42"/>
        <end position="59"/>
    </location>
</feature>
<feature type="DNA-binding region" description="Homeobox" evidence="10">
    <location>
        <begin position="89"/>
        <end position="131"/>
    </location>
</feature>
<name>A0ABN8RE42_9CNID</name>
<evidence type="ECO:0000313" key="18">
    <source>
        <dbReference type="Proteomes" id="UP001159405"/>
    </source>
</evidence>
<evidence type="ECO:0000256" key="10">
    <source>
        <dbReference type="PROSITE-ProRule" id="PRU00108"/>
    </source>
</evidence>
<feature type="transmembrane region" description="Helical" evidence="14">
    <location>
        <begin position="302"/>
        <end position="320"/>
    </location>
</feature>
<evidence type="ECO:0000256" key="2">
    <source>
        <dbReference type="ARBA" id="ARBA00004760"/>
    </source>
</evidence>
<dbReference type="PROSITE" id="PS50071">
    <property type="entry name" value="HOMEOBOX_2"/>
    <property type="match status" value="1"/>
</dbReference>
<evidence type="ECO:0000256" key="5">
    <source>
        <dbReference type="ARBA" id="ARBA00022692"/>
    </source>
</evidence>
<evidence type="ECO:0000256" key="13">
    <source>
        <dbReference type="SAM" id="MobiDB-lite"/>
    </source>
</evidence>
<organism evidence="17 18">
    <name type="scientific">Porites lobata</name>
    <dbReference type="NCBI Taxonomy" id="104759"/>
    <lineage>
        <taxon>Eukaryota</taxon>
        <taxon>Metazoa</taxon>
        <taxon>Cnidaria</taxon>
        <taxon>Anthozoa</taxon>
        <taxon>Hexacorallia</taxon>
        <taxon>Scleractinia</taxon>
        <taxon>Fungiina</taxon>
        <taxon>Poritidae</taxon>
        <taxon>Porites</taxon>
    </lineage>
</organism>
<dbReference type="Pfam" id="PF03798">
    <property type="entry name" value="TRAM_LAG1_CLN8"/>
    <property type="match status" value="1"/>
</dbReference>
<dbReference type="Gene3D" id="1.10.10.60">
    <property type="entry name" value="Homeodomain-like"/>
    <property type="match status" value="1"/>
</dbReference>
<comment type="subcellular location">
    <subcellularLocation>
        <location evidence="1">Endoplasmic reticulum membrane</location>
        <topology evidence="1">Multi-pass membrane protein</topology>
    </subcellularLocation>
    <subcellularLocation>
        <location evidence="10 12">Nucleus</location>
    </subcellularLocation>
</comment>
<evidence type="ECO:0000256" key="3">
    <source>
        <dbReference type="ARBA" id="ARBA00004991"/>
    </source>
</evidence>
<keyword evidence="5 11" id="KW-0812">Transmembrane</keyword>
<accession>A0ABN8RE42</accession>
<keyword evidence="8" id="KW-0443">Lipid metabolism</keyword>
<evidence type="ECO:0000259" key="15">
    <source>
        <dbReference type="PROSITE" id="PS50071"/>
    </source>
</evidence>
<protein>
    <submittedName>
        <fullName evidence="17">Uncharacterized protein</fullName>
    </submittedName>
</protein>
<evidence type="ECO:0000256" key="8">
    <source>
        <dbReference type="ARBA" id="ARBA00023098"/>
    </source>
</evidence>